<sequence length="111" mass="12256">MSNRQEPPLGLSAGDFDENPRDPRLELSPADVAAEAEQIARYQAELTLEKTLLEIDKLNIELTELRVDSFRKWATLAAVITGIMITHISALNKAPEAPPSKGVAHERTSHK</sequence>
<evidence type="ECO:0000256" key="1">
    <source>
        <dbReference type="SAM" id="MobiDB-lite"/>
    </source>
</evidence>
<proteinExistence type="predicted"/>
<accession>A0A2Z5A841</accession>
<dbReference type="Proteomes" id="UP000250579">
    <property type="component" value="Chromosome"/>
</dbReference>
<gene>
    <name evidence="2" type="ORF">CE139_10720</name>
</gene>
<evidence type="ECO:0000313" key="3">
    <source>
        <dbReference type="Proteomes" id="UP000250579"/>
    </source>
</evidence>
<evidence type="ECO:0000313" key="2">
    <source>
        <dbReference type="EMBL" id="AXA66279.1"/>
    </source>
</evidence>
<dbReference type="RefSeq" id="WP_208694620.1">
    <property type="nucleotide sequence ID" value="NZ_CP022198.1"/>
</dbReference>
<feature type="region of interest" description="Disordered" evidence="1">
    <location>
        <begin position="1"/>
        <end position="29"/>
    </location>
</feature>
<dbReference type="EMBL" id="CP022198">
    <property type="protein sequence ID" value="AXA66279.1"/>
    <property type="molecule type" value="Genomic_DNA"/>
</dbReference>
<protein>
    <submittedName>
        <fullName evidence="2">Uncharacterized protein</fullName>
    </submittedName>
</protein>
<dbReference type="AlphaFoldDB" id="A0A2Z5A841"/>
<organism evidence="2 3">
    <name type="scientific">Pseudomonas oryzihabitans</name>
    <dbReference type="NCBI Taxonomy" id="47885"/>
    <lineage>
        <taxon>Bacteria</taxon>
        <taxon>Pseudomonadati</taxon>
        <taxon>Pseudomonadota</taxon>
        <taxon>Gammaproteobacteria</taxon>
        <taxon>Pseudomonadales</taxon>
        <taxon>Pseudomonadaceae</taxon>
        <taxon>Pseudomonas</taxon>
    </lineage>
</organism>
<name>A0A2Z5A841_9PSED</name>
<reference evidence="2 3" key="1">
    <citation type="submission" date="2017-06" db="EMBL/GenBank/DDBJ databases">
        <title>Evolution towards high GC content and high-temperature stress adaptation in endophytic Pseudomonas oryzihabitans impacted its plant-growth promoting traits.</title>
        <authorList>
            <person name="Nascimento F.X."/>
        </authorList>
    </citation>
    <scope>NUCLEOTIDE SEQUENCE [LARGE SCALE GENOMIC DNA]</scope>
    <source>
        <strain evidence="2 3">MS8</strain>
    </source>
</reference>